<dbReference type="NCBIfam" id="TIGR02595">
    <property type="entry name" value="PEP_CTERM"/>
    <property type="match status" value="1"/>
</dbReference>
<feature type="domain" description="Ice-binding protein C-terminal" evidence="2">
    <location>
        <begin position="227"/>
        <end position="251"/>
    </location>
</feature>
<dbReference type="EMBL" id="JAQOSP010000107">
    <property type="protein sequence ID" value="MDJ1171156.1"/>
    <property type="molecule type" value="Genomic_DNA"/>
</dbReference>
<dbReference type="Pfam" id="PF07589">
    <property type="entry name" value="PEP-CTERM"/>
    <property type="match status" value="1"/>
</dbReference>
<evidence type="ECO:0000259" key="2">
    <source>
        <dbReference type="Pfam" id="PF07589"/>
    </source>
</evidence>
<sequence>MNTTKTLVITAATSIFALVATQPSAQAYRLFFGEDLNNSSYIPLSETPNASAAQDDFLSGLVGVGVETFEGFSDGTTGPVDLDFGVAGVATLQGNGEIEHQASGTSAAGRYGVSGDKFWEGAARSGAFSIDFSQEVAAFGFNGVDIGDFGGQLSLILDLVNGGQTTVTVPNTVGSSGSTDGSVLYFGLIAENDDELFNGLSFSMTTGQGDWFAFDNMTIGSKEQVASTPEPASMLGLLAVGAMGVVAGLKRKAN</sequence>
<dbReference type="InterPro" id="IPR013424">
    <property type="entry name" value="Ice-binding_C"/>
</dbReference>
<keyword evidence="4" id="KW-1185">Reference proteome</keyword>
<evidence type="ECO:0000313" key="4">
    <source>
        <dbReference type="Proteomes" id="UP001235303"/>
    </source>
</evidence>
<evidence type="ECO:0000313" key="3">
    <source>
        <dbReference type="EMBL" id="MDJ1171156.1"/>
    </source>
</evidence>
<protein>
    <submittedName>
        <fullName evidence="3">PEP-CTERM sorting domain-containing protein</fullName>
    </submittedName>
</protein>
<organism evidence="3 4">
    <name type="scientific">Roseofilum acuticapitatum BLCC-M154</name>
    <dbReference type="NCBI Taxonomy" id="3022444"/>
    <lineage>
        <taxon>Bacteria</taxon>
        <taxon>Bacillati</taxon>
        <taxon>Cyanobacteriota</taxon>
        <taxon>Cyanophyceae</taxon>
        <taxon>Desertifilales</taxon>
        <taxon>Desertifilaceae</taxon>
        <taxon>Roseofilum</taxon>
        <taxon>Roseofilum acuticapitatum</taxon>
    </lineage>
</organism>
<gene>
    <name evidence="3" type="ORF">PMG71_17140</name>
</gene>
<feature type="chain" id="PRO_5046272496" evidence="1">
    <location>
        <begin position="28"/>
        <end position="254"/>
    </location>
</feature>
<name>A0ABT7AXY5_9CYAN</name>
<keyword evidence="1" id="KW-0732">Signal</keyword>
<accession>A0ABT7AXY5</accession>
<proteinExistence type="predicted"/>
<feature type="signal peptide" evidence="1">
    <location>
        <begin position="1"/>
        <end position="27"/>
    </location>
</feature>
<reference evidence="3 4" key="1">
    <citation type="submission" date="2023-01" db="EMBL/GenBank/DDBJ databases">
        <title>Novel diversity within Roseofilum (Cyanobacteria; Desertifilaceae) from marine benthic mats with descriptions of four novel species.</title>
        <authorList>
            <person name="Wang Y."/>
            <person name="Berthold D.E."/>
            <person name="Hu J."/>
            <person name="Lefler F.W."/>
            <person name="Laughinghouse H.D. IV."/>
        </authorList>
    </citation>
    <scope>NUCLEOTIDE SEQUENCE [LARGE SCALE GENOMIC DNA]</scope>
    <source>
        <strain evidence="3 4">BLCC-M154</strain>
    </source>
</reference>
<comment type="caution">
    <text evidence="3">The sequence shown here is derived from an EMBL/GenBank/DDBJ whole genome shotgun (WGS) entry which is preliminary data.</text>
</comment>
<evidence type="ECO:0000256" key="1">
    <source>
        <dbReference type="SAM" id="SignalP"/>
    </source>
</evidence>
<dbReference type="Proteomes" id="UP001235303">
    <property type="component" value="Unassembled WGS sequence"/>
</dbReference>
<dbReference type="RefSeq" id="WP_283754911.1">
    <property type="nucleotide sequence ID" value="NZ_JAQOSP010000107.1"/>
</dbReference>